<dbReference type="AlphaFoldDB" id="A0A6P1YI44"/>
<dbReference type="InterPro" id="IPR011738">
    <property type="entry name" value="Phage_CHP"/>
</dbReference>
<dbReference type="RefSeq" id="WP_163073685.1">
    <property type="nucleotide sequence ID" value="NZ_CP048630.1"/>
</dbReference>
<dbReference type="Gene3D" id="1.10.3230.30">
    <property type="entry name" value="Phage gp6-like head-tail connector protein"/>
    <property type="match status" value="1"/>
</dbReference>
<dbReference type="KEGG" id="apra:G3A50_02165"/>
<dbReference type="InterPro" id="IPR006450">
    <property type="entry name" value="Phage_HK97_gp6-like"/>
</dbReference>
<keyword evidence="2" id="KW-1185">Reference proteome</keyword>
<evidence type="ECO:0000313" key="2">
    <source>
        <dbReference type="Proteomes" id="UP000464751"/>
    </source>
</evidence>
<reference evidence="1 2" key="1">
    <citation type="submission" date="2020-02" db="EMBL/GenBank/DDBJ databases">
        <authorList>
            <person name="Li G."/>
        </authorList>
    </citation>
    <scope>NUCLEOTIDE SEQUENCE [LARGE SCALE GENOMIC DNA]</scope>
    <source>
        <strain evidence="1 2">DSM 102029</strain>
    </source>
</reference>
<accession>A0A6P1YI44</accession>
<evidence type="ECO:0000313" key="1">
    <source>
        <dbReference type="EMBL" id="QIB32640.1"/>
    </source>
</evidence>
<name>A0A6P1YI44_9HYPH</name>
<dbReference type="NCBIfam" id="TIGR02215">
    <property type="entry name" value="phage_chp_gp8"/>
    <property type="match status" value="1"/>
</dbReference>
<dbReference type="EMBL" id="CP048630">
    <property type="protein sequence ID" value="QIB32640.1"/>
    <property type="molecule type" value="Genomic_DNA"/>
</dbReference>
<dbReference type="CDD" id="cd08054">
    <property type="entry name" value="gp6"/>
    <property type="match status" value="1"/>
</dbReference>
<sequence>MRAVIIDPPGELFPIADVKAHLRVDGGDDDGYLEGLVAAAAGWIGGPAGWLGRSLGMQTLEVTGRCFDDRGLGVIMLPARPVAEVVAVSYVDTSGVERAIEPEQYRLIGDIGINPVPGFTWPSTADVPEAVRIRYKAGYEAGHIPAPIRLAILMLVGQWYGNREAASNRPQVELPFAVEALLMPFKVLA</sequence>
<gene>
    <name evidence="1" type="ORF">G3A50_02165</name>
</gene>
<dbReference type="Proteomes" id="UP000464751">
    <property type="component" value="Chromosome"/>
</dbReference>
<protein>
    <submittedName>
        <fullName evidence="1">Phage gp6-like head-tail connector protein</fullName>
    </submittedName>
</protein>
<dbReference type="NCBIfam" id="TIGR01560">
    <property type="entry name" value="put_DNA_pack"/>
    <property type="match status" value="1"/>
</dbReference>
<proteinExistence type="predicted"/>
<organism evidence="1 2">
    <name type="scientific">Ancylobacter pratisalsi</name>
    <dbReference type="NCBI Taxonomy" id="1745854"/>
    <lineage>
        <taxon>Bacteria</taxon>
        <taxon>Pseudomonadati</taxon>
        <taxon>Pseudomonadota</taxon>
        <taxon>Alphaproteobacteria</taxon>
        <taxon>Hyphomicrobiales</taxon>
        <taxon>Xanthobacteraceae</taxon>
        <taxon>Ancylobacter</taxon>
    </lineage>
</organism>